<gene>
    <name evidence="1" type="ORF">SAMN02745729_1126</name>
</gene>
<name>A0A1H4FMQ1_9GAMM</name>
<dbReference type="AlphaFoldDB" id="A0A1H4FMQ1"/>
<dbReference type="EMBL" id="FNRJ01000012">
    <property type="protein sequence ID" value="SEA98555.1"/>
    <property type="molecule type" value="Genomic_DNA"/>
</dbReference>
<dbReference type="Proteomes" id="UP000242469">
    <property type="component" value="Unassembled WGS sequence"/>
</dbReference>
<sequence>MALVGFFDILGTKAAITSGRFSDLISLDFAGPASIAAKLFPAIRVSIFSDSVIVSAESGSYPDFVKAVSLMYGQWWADFILVRGGIAEGEIRWVDHEPVDAEFRSCRNLSCSRVYGDGLVSAYETEQRSGPGAIPYLTEMAAGSLSEVEENSVLQGVTPMFCWASQKRAELMLKYASLNSDHEAQKGNGRRHALATRSYWEQVIEKKKFLPNEFDIMPMA</sequence>
<proteinExistence type="predicted"/>
<dbReference type="RefSeq" id="WP_139253919.1">
    <property type="nucleotide sequence ID" value="NZ_FNRJ01000012.1"/>
</dbReference>
<reference evidence="2" key="1">
    <citation type="submission" date="2016-10" db="EMBL/GenBank/DDBJ databases">
        <authorList>
            <person name="Varghese N."/>
            <person name="Submissions S."/>
        </authorList>
    </citation>
    <scope>NUCLEOTIDE SEQUENCE [LARGE SCALE GENOMIC DNA]</scope>
    <source>
        <strain evidence="2">DSM 11526</strain>
    </source>
</reference>
<evidence type="ECO:0000313" key="2">
    <source>
        <dbReference type="Proteomes" id="UP000242469"/>
    </source>
</evidence>
<keyword evidence="2" id="KW-1185">Reference proteome</keyword>
<dbReference type="OrthoDB" id="9553337at2"/>
<accession>A0A1H4FMQ1</accession>
<organism evidence="1 2">
    <name type="scientific">Marinobacterium iners DSM 11526</name>
    <dbReference type="NCBI Taxonomy" id="1122198"/>
    <lineage>
        <taxon>Bacteria</taxon>
        <taxon>Pseudomonadati</taxon>
        <taxon>Pseudomonadota</taxon>
        <taxon>Gammaproteobacteria</taxon>
        <taxon>Oceanospirillales</taxon>
        <taxon>Oceanospirillaceae</taxon>
        <taxon>Marinobacterium</taxon>
    </lineage>
</organism>
<protein>
    <submittedName>
        <fullName evidence="1">Uncharacterized protein</fullName>
    </submittedName>
</protein>
<evidence type="ECO:0000313" key="1">
    <source>
        <dbReference type="EMBL" id="SEA98555.1"/>
    </source>
</evidence>